<keyword evidence="2" id="KW-1185">Reference proteome</keyword>
<accession>A0A9W9K6T3</accession>
<dbReference type="Proteomes" id="UP001149165">
    <property type="component" value="Unassembled WGS sequence"/>
</dbReference>
<gene>
    <name evidence="1" type="ORF">N7456_010512</name>
</gene>
<dbReference type="EMBL" id="JAPQKH010000006">
    <property type="protein sequence ID" value="KAJ5094651.1"/>
    <property type="molecule type" value="Genomic_DNA"/>
</dbReference>
<reference evidence="1" key="2">
    <citation type="journal article" date="2023" name="IMA Fungus">
        <title>Comparative genomic study of the Penicillium genus elucidates a diverse pangenome and 15 lateral gene transfer events.</title>
        <authorList>
            <person name="Petersen C."/>
            <person name="Sorensen T."/>
            <person name="Nielsen M.R."/>
            <person name="Sondergaard T.E."/>
            <person name="Sorensen J.L."/>
            <person name="Fitzpatrick D.A."/>
            <person name="Frisvad J.C."/>
            <person name="Nielsen K.L."/>
        </authorList>
    </citation>
    <scope>NUCLEOTIDE SEQUENCE</scope>
    <source>
        <strain evidence="1">IBT 30069</strain>
    </source>
</reference>
<dbReference type="OrthoDB" id="2333384at2759"/>
<evidence type="ECO:0000313" key="2">
    <source>
        <dbReference type="Proteomes" id="UP001149165"/>
    </source>
</evidence>
<organism evidence="1 2">
    <name type="scientific">Penicillium angulare</name>
    <dbReference type="NCBI Taxonomy" id="116970"/>
    <lineage>
        <taxon>Eukaryota</taxon>
        <taxon>Fungi</taxon>
        <taxon>Dikarya</taxon>
        <taxon>Ascomycota</taxon>
        <taxon>Pezizomycotina</taxon>
        <taxon>Eurotiomycetes</taxon>
        <taxon>Eurotiomycetidae</taxon>
        <taxon>Eurotiales</taxon>
        <taxon>Aspergillaceae</taxon>
        <taxon>Penicillium</taxon>
    </lineage>
</organism>
<evidence type="ECO:0000313" key="1">
    <source>
        <dbReference type="EMBL" id="KAJ5094651.1"/>
    </source>
</evidence>
<evidence type="ECO:0008006" key="3">
    <source>
        <dbReference type="Google" id="ProtNLM"/>
    </source>
</evidence>
<dbReference type="AlphaFoldDB" id="A0A9W9K6T3"/>
<proteinExistence type="predicted"/>
<sequence length="429" mass="47699">MPVIKKGNDALRIDLAAPEDWTFASGDAVIGDVVRASPIVTSNANLTVFLRGRIQTSRADVGEGNRYSAGNRHSYNATSQRVASEQILLAKKYPIFEGPLQIADNGAPVSWSFTTEITPDPPRTMHGNFDVSYDYLPGSTPSVRGSTPSSSTAWIEYYLEAELRYLEKSQSGQIDIEKKHNAIHPIVLRHRPLQEFDEFGIDQVIFKRQIRGHRLVPEMRLSTNLSMKQRAQQRFGSSKVPEYHFQVEVYTPKTIQLDNPSILPLNIIILQGDETSNEIKNVPRKAWIASVKLFLDTFIIVKQHGASLDAEYSTPRNSATSFPSKSAGNTSISQDLHLESVIKDLGAFPLETTVGEGTVDLGSLLQLVLHQDGLSMGGRRLQKVSTIIPSLDVYNLRYLNWLRVEVSVTVADEKFVLNTRSPVKILAAD</sequence>
<comment type="caution">
    <text evidence="1">The sequence shown here is derived from an EMBL/GenBank/DDBJ whole genome shotgun (WGS) entry which is preliminary data.</text>
</comment>
<protein>
    <recommendedName>
        <fullName evidence="3">Arrestin-like N-terminal domain-containing protein</fullName>
    </recommendedName>
</protein>
<reference evidence="1" key="1">
    <citation type="submission" date="2022-11" db="EMBL/GenBank/DDBJ databases">
        <authorList>
            <person name="Petersen C."/>
        </authorList>
    </citation>
    <scope>NUCLEOTIDE SEQUENCE</scope>
    <source>
        <strain evidence="1">IBT 30069</strain>
    </source>
</reference>
<name>A0A9W9K6T3_9EURO</name>